<reference evidence="1 2" key="1">
    <citation type="submission" date="2016-10" db="EMBL/GenBank/DDBJ databases">
        <authorList>
            <person name="de Groot N.N."/>
        </authorList>
    </citation>
    <scope>NUCLEOTIDE SEQUENCE [LARGE SCALE GENOMIC DNA]</scope>
    <source>
        <strain evidence="1 2">CGMCC 1.7005</strain>
    </source>
</reference>
<gene>
    <name evidence="1" type="ORF">SAMN05216474_2475</name>
</gene>
<dbReference type="Proteomes" id="UP000236454">
    <property type="component" value="Unassembled WGS sequence"/>
</dbReference>
<organism evidence="1 2">
    <name type="scientific">Lishizhenia tianjinensis</name>
    <dbReference type="NCBI Taxonomy" id="477690"/>
    <lineage>
        <taxon>Bacteria</taxon>
        <taxon>Pseudomonadati</taxon>
        <taxon>Bacteroidota</taxon>
        <taxon>Flavobacteriia</taxon>
        <taxon>Flavobacteriales</taxon>
        <taxon>Crocinitomicaceae</taxon>
        <taxon>Lishizhenia</taxon>
    </lineage>
</organism>
<name>A0A1I7B1X5_9FLAO</name>
<dbReference type="InterPro" id="IPR019619">
    <property type="entry name" value="DUF2490"/>
</dbReference>
<protein>
    <recommendedName>
        <fullName evidence="3">DUF2490 domain-containing protein</fullName>
    </recommendedName>
</protein>
<keyword evidence="2" id="KW-1185">Reference proteome</keyword>
<dbReference type="EMBL" id="FPAS01000004">
    <property type="protein sequence ID" value="SFT81199.1"/>
    <property type="molecule type" value="Genomic_DNA"/>
</dbReference>
<evidence type="ECO:0000313" key="2">
    <source>
        <dbReference type="Proteomes" id="UP000236454"/>
    </source>
</evidence>
<evidence type="ECO:0000313" key="1">
    <source>
        <dbReference type="EMBL" id="SFT81199.1"/>
    </source>
</evidence>
<evidence type="ECO:0008006" key="3">
    <source>
        <dbReference type="Google" id="ProtNLM"/>
    </source>
</evidence>
<dbReference type="AlphaFoldDB" id="A0A1I7B1X5"/>
<dbReference type="RefSeq" id="WP_090250561.1">
    <property type="nucleotide sequence ID" value="NZ_FPAS01000004.1"/>
</dbReference>
<proteinExistence type="predicted"/>
<sequence length="212" mass="25376">MRILALLAMLLLVTTVGAQSKYWGGSSMKFKLNKKNALTLKLQFRDDIPIEFTDGWKHLYQLSYNRELSKRLDLSLGYRATLEQEFFDKQRLYTDFSYSSKKKKRFVRYDIRARLQQDVNYGSEFRQGQTYFRLKPEVSFNTSKWVDPYLGTELFYRFNGKNEFREFRYLFGLEFKLSKRVDLNTQLMRSVELNVKDTESGWVIGTFLKFKL</sequence>
<accession>A0A1I7B1X5</accession>
<dbReference type="Pfam" id="PF10677">
    <property type="entry name" value="DUF2490"/>
    <property type="match status" value="1"/>
</dbReference>